<dbReference type="PANTHER" id="PTHR28008:SF1">
    <property type="entry name" value="DOMAIN PROTEIN, PUTATIVE (AFU_ORTHOLOGUE AFUA_3G10980)-RELATED"/>
    <property type="match status" value="1"/>
</dbReference>
<dbReference type="EMBL" id="MFGW01000205">
    <property type="protein sequence ID" value="OGF59952.1"/>
    <property type="molecule type" value="Genomic_DNA"/>
</dbReference>
<keyword evidence="1" id="KW-0472">Membrane</keyword>
<evidence type="ECO:0000313" key="3">
    <source>
        <dbReference type="EMBL" id="OGF59952.1"/>
    </source>
</evidence>
<dbReference type="PANTHER" id="PTHR28008">
    <property type="entry name" value="DOMAIN PROTEIN, PUTATIVE (AFU_ORTHOLOGUE AFUA_3G10980)-RELATED"/>
    <property type="match status" value="1"/>
</dbReference>
<reference evidence="3 4" key="1">
    <citation type="journal article" date="2016" name="Nat. Commun.">
        <title>Thousands of microbial genomes shed light on interconnected biogeochemical processes in an aquifer system.</title>
        <authorList>
            <person name="Anantharaman K."/>
            <person name="Brown C.T."/>
            <person name="Hug L.A."/>
            <person name="Sharon I."/>
            <person name="Castelle C.J."/>
            <person name="Probst A.J."/>
            <person name="Thomas B.C."/>
            <person name="Singh A."/>
            <person name="Wilkins M.J."/>
            <person name="Karaoz U."/>
            <person name="Brodie E.L."/>
            <person name="Williams K.H."/>
            <person name="Hubbard S.S."/>
            <person name="Banfield J.F."/>
        </authorList>
    </citation>
    <scope>NUCLEOTIDE SEQUENCE [LARGE SCALE GENOMIC DNA]</scope>
</reference>
<sequence>MKILGNLFFYKFPAILYIVLIYYLSSLSHPPVPPNVSDIILHIIEFFLLFVLVYRALNSGIFKLFARKTALLSVFFSLLYGGLDELHQYFVPERVASLKDFISDSTGILLGLLVVFLIHAVLLKSKT</sequence>
<feature type="transmembrane region" description="Helical" evidence="1">
    <location>
        <begin position="64"/>
        <end position="81"/>
    </location>
</feature>
<dbReference type="Pfam" id="PF04892">
    <property type="entry name" value="VanZ"/>
    <property type="match status" value="1"/>
</dbReference>
<keyword evidence="1" id="KW-0812">Transmembrane</keyword>
<gene>
    <name evidence="3" type="ORF">A2Y62_07880</name>
</gene>
<feature type="transmembrane region" description="Helical" evidence="1">
    <location>
        <begin position="101"/>
        <end position="123"/>
    </location>
</feature>
<comment type="caution">
    <text evidence="3">The sequence shown here is derived from an EMBL/GenBank/DDBJ whole genome shotgun (WGS) entry which is preliminary data.</text>
</comment>
<dbReference type="Proteomes" id="UP000178943">
    <property type="component" value="Unassembled WGS sequence"/>
</dbReference>
<proteinExistence type="predicted"/>
<feature type="transmembrane region" description="Helical" evidence="1">
    <location>
        <begin position="7"/>
        <end position="24"/>
    </location>
</feature>
<dbReference type="NCBIfam" id="NF037970">
    <property type="entry name" value="vanZ_1"/>
    <property type="match status" value="1"/>
</dbReference>
<name>A0A1F5V936_9BACT</name>
<evidence type="ECO:0000313" key="4">
    <source>
        <dbReference type="Proteomes" id="UP000178943"/>
    </source>
</evidence>
<keyword evidence="1" id="KW-1133">Transmembrane helix</keyword>
<evidence type="ECO:0000259" key="2">
    <source>
        <dbReference type="Pfam" id="PF04892"/>
    </source>
</evidence>
<evidence type="ECO:0000256" key="1">
    <source>
        <dbReference type="SAM" id="Phobius"/>
    </source>
</evidence>
<dbReference type="InterPro" id="IPR006976">
    <property type="entry name" value="VanZ-like"/>
</dbReference>
<feature type="domain" description="VanZ-like" evidence="2">
    <location>
        <begin position="40"/>
        <end position="118"/>
    </location>
</feature>
<feature type="transmembrane region" description="Helical" evidence="1">
    <location>
        <begin position="39"/>
        <end position="57"/>
    </location>
</feature>
<dbReference type="AlphaFoldDB" id="A0A1F5V936"/>
<protein>
    <recommendedName>
        <fullName evidence="2">VanZ-like domain-containing protein</fullName>
    </recommendedName>
</protein>
<organism evidence="3 4">
    <name type="scientific">Candidatus Fischerbacteria bacterium RBG_13_37_8</name>
    <dbReference type="NCBI Taxonomy" id="1817863"/>
    <lineage>
        <taxon>Bacteria</taxon>
        <taxon>Candidatus Fischeribacteriota</taxon>
    </lineage>
</organism>
<accession>A0A1F5V936</accession>
<dbReference type="STRING" id="1817863.A2Y62_07880"/>